<evidence type="ECO:0000313" key="1">
    <source>
        <dbReference type="EMBL" id="HHR40426.1"/>
    </source>
</evidence>
<dbReference type="Gene3D" id="3.60.15.10">
    <property type="entry name" value="Ribonuclease Z/Hydroxyacylglutathione hydrolase-like"/>
    <property type="match status" value="1"/>
</dbReference>
<gene>
    <name evidence="1" type="ORF">ENM42_01205</name>
</gene>
<keyword evidence="1" id="KW-0378">Hydrolase</keyword>
<dbReference type="PANTHER" id="PTHR43546">
    <property type="entry name" value="UPF0173 METAL-DEPENDENT HYDROLASE MJ1163-RELATED"/>
    <property type="match status" value="1"/>
</dbReference>
<sequence>MTYRFQDVEVTWLGHDSFRIKRDVVIYIDPYQIKGGPPADVVLVSHDHFDHLSIDDLKKIVTDKTVIVAAKHCESQLKKLGKGVLKLVSPGESVSVGNVKVDAVPAYNVNKFREPGKVFHPKEYGGVGFVLRIGNVSIYHAGDTDFIPEMKKLKVDIALLPVSGTYVMTAKEAVEAATTIKPKVAIPMHYGAIVGSEKDAEDFKRLYGGETVILKQEQ</sequence>
<dbReference type="AlphaFoldDB" id="A0A7C5U9E3"/>
<name>A0A7C5U9E3_CALS0</name>
<proteinExistence type="predicted"/>
<reference evidence="1" key="1">
    <citation type="journal article" date="2020" name="mSystems">
        <title>Genome- and Community-Level Interaction Insights into Carbon Utilization and Element Cycling Functions of Hydrothermarchaeota in Hydrothermal Sediment.</title>
        <authorList>
            <person name="Zhou Z."/>
            <person name="Liu Y."/>
            <person name="Xu W."/>
            <person name="Pan J."/>
            <person name="Luo Z.H."/>
            <person name="Li M."/>
        </authorList>
    </citation>
    <scope>NUCLEOTIDE SEQUENCE [LARGE SCALE GENOMIC DNA]</scope>
    <source>
        <strain evidence="1">SpSt-1084</strain>
    </source>
</reference>
<dbReference type="EMBL" id="DRXS01000066">
    <property type="protein sequence ID" value="HHR40426.1"/>
    <property type="molecule type" value="Genomic_DNA"/>
</dbReference>
<dbReference type="Pfam" id="PF13483">
    <property type="entry name" value="Lactamase_B_3"/>
    <property type="match status" value="1"/>
</dbReference>
<dbReference type="InterPro" id="IPR036866">
    <property type="entry name" value="RibonucZ/Hydroxyglut_hydro"/>
</dbReference>
<dbReference type="GO" id="GO:0016787">
    <property type="term" value="F:hydrolase activity"/>
    <property type="evidence" value="ECO:0007669"/>
    <property type="project" value="UniProtKB-KW"/>
</dbReference>
<protein>
    <submittedName>
        <fullName evidence="1">MBL fold metallo-hydrolase</fullName>
    </submittedName>
</protein>
<dbReference type="PANTHER" id="PTHR43546:SF8">
    <property type="entry name" value="METALLO-BETA-LACTAMASE DOMAIN-CONTAINING PROTEIN"/>
    <property type="match status" value="1"/>
</dbReference>
<organism evidence="1">
    <name type="scientific">Caldiarchaeum subterraneum</name>
    <dbReference type="NCBI Taxonomy" id="311458"/>
    <lineage>
        <taxon>Archaea</taxon>
        <taxon>Nitrososphaerota</taxon>
        <taxon>Candidatus Caldarchaeales</taxon>
        <taxon>Candidatus Caldarchaeaceae</taxon>
        <taxon>Candidatus Caldarchaeum</taxon>
    </lineage>
</organism>
<dbReference type="SUPFAM" id="SSF56281">
    <property type="entry name" value="Metallo-hydrolase/oxidoreductase"/>
    <property type="match status" value="1"/>
</dbReference>
<accession>A0A7C5U9E3</accession>
<dbReference type="InterPro" id="IPR050114">
    <property type="entry name" value="UPF0173_UPF0282_UlaG_hydrolase"/>
</dbReference>
<comment type="caution">
    <text evidence="1">The sequence shown here is derived from an EMBL/GenBank/DDBJ whole genome shotgun (WGS) entry which is preliminary data.</text>
</comment>